<keyword evidence="3" id="KW-0805">Transcription regulation</keyword>
<accession>A0A072ZDQ3</accession>
<dbReference type="PROSITE" id="PS00675">
    <property type="entry name" value="SIGMA54_INTERACT_1"/>
    <property type="match status" value="1"/>
</dbReference>
<reference evidence="7" key="2">
    <citation type="submission" date="2015-06" db="EMBL/GenBank/DDBJ databases">
        <authorList>
            <person name="Radhakrishnan R."/>
            <person name="Underwood A."/>
            <person name="Al-Shahib A."/>
        </authorList>
    </citation>
    <scope>NUCLEOTIDE SEQUENCE</scope>
    <source>
        <strain evidence="7">P19_London_7_VIM_2_05_10</strain>
    </source>
</reference>
<dbReference type="GO" id="GO:0005524">
    <property type="term" value="F:ATP binding"/>
    <property type="evidence" value="ECO:0007669"/>
    <property type="project" value="UniProtKB-KW"/>
</dbReference>
<dbReference type="RefSeq" id="WP_003102344.1">
    <property type="nucleotide sequence ID" value="NZ_AP024513.1"/>
</dbReference>
<dbReference type="AlphaFoldDB" id="A0A072ZDQ3"/>
<keyword evidence="5" id="KW-0804">Transcription</keyword>
<dbReference type="Proteomes" id="UP000284767">
    <property type="component" value="Unassembled WGS sequence"/>
</dbReference>
<name>A0A072ZDQ3_PSEAI</name>
<keyword evidence="2" id="KW-0067">ATP-binding</keyword>
<dbReference type="InterPro" id="IPR003593">
    <property type="entry name" value="AAA+_ATPase"/>
</dbReference>
<dbReference type="PROSITE" id="PS00688">
    <property type="entry name" value="SIGMA54_INTERACT_3"/>
    <property type="match status" value="1"/>
</dbReference>
<dbReference type="Proteomes" id="UP000045039">
    <property type="component" value="Unassembled WGS sequence"/>
</dbReference>
<dbReference type="Gene3D" id="1.10.8.60">
    <property type="match status" value="1"/>
</dbReference>
<evidence type="ECO:0000313" key="7">
    <source>
        <dbReference type="EMBL" id="CRO75245.1"/>
    </source>
</evidence>
<proteinExistence type="predicted"/>
<organism evidence="7 9">
    <name type="scientific">Pseudomonas aeruginosa</name>
    <dbReference type="NCBI Taxonomy" id="287"/>
    <lineage>
        <taxon>Bacteria</taxon>
        <taxon>Pseudomonadati</taxon>
        <taxon>Pseudomonadota</taxon>
        <taxon>Gammaproteobacteria</taxon>
        <taxon>Pseudomonadales</taxon>
        <taxon>Pseudomonadaceae</taxon>
        <taxon>Pseudomonas</taxon>
    </lineage>
</organism>
<evidence type="ECO:0000313" key="9">
    <source>
        <dbReference type="Proteomes" id="UP000045039"/>
    </source>
</evidence>
<dbReference type="InterPro" id="IPR002078">
    <property type="entry name" value="Sigma_54_int"/>
</dbReference>
<dbReference type="Gene3D" id="3.40.50.300">
    <property type="entry name" value="P-loop containing nucleotide triphosphate hydrolases"/>
    <property type="match status" value="1"/>
</dbReference>
<evidence type="ECO:0000313" key="8">
    <source>
        <dbReference type="EMBL" id="RPM05865.1"/>
    </source>
</evidence>
<dbReference type="PANTHER" id="PTHR32071:SF120">
    <property type="entry name" value="TRANSCRIPTIONAL REGULATOR-RELATED"/>
    <property type="match status" value="1"/>
</dbReference>
<evidence type="ECO:0000256" key="2">
    <source>
        <dbReference type="ARBA" id="ARBA00022840"/>
    </source>
</evidence>
<dbReference type="Pfam" id="PF00158">
    <property type="entry name" value="Sigma54_activat"/>
    <property type="match status" value="1"/>
</dbReference>
<dbReference type="GO" id="GO:0006355">
    <property type="term" value="P:regulation of DNA-templated transcription"/>
    <property type="evidence" value="ECO:0007669"/>
    <property type="project" value="InterPro"/>
</dbReference>
<reference evidence="8 10" key="3">
    <citation type="submission" date="2017-08" db="EMBL/GenBank/DDBJ databases">
        <authorList>
            <person name="Feschi L."/>
            <person name="Jeukens J."/>
            <person name="Emond-Rheault J.-G."/>
            <person name="Kukavica-Ibrulj I."/>
            <person name="Boyle B."/>
            <person name="Levesque R.C."/>
        </authorList>
    </citation>
    <scope>NUCLEOTIDE SEQUENCE [LARGE SCALE GENOMIC DNA]</scope>
    <source>
        <strain evidence="8 10">PA-W36</strain>
    </source>
</reference>
<dbReference type="Pfam" id="PF25601">
    <property type="entry name" value="AAA_lid_14"/>
    <property type="match status" value="1"/>
</dbReference>
<dbReference type="PROSITE" id="PS50045">
    <property type="entry name" value="SIGMA54_INTERACT_4"/>
    <property type="match status" value="1"/>
</dbReference>
<dbReference type="SUPFAM" id="SSF52540">
    <property type="entry name" value="P-loop containing nucleoside triphosphate hydrolases"/>
    <property type="match status" value="1"/>
</dbReference>
<dbReference type="Gene3D" id="1.10.10.60">
    <property type="entry name" value="Homeodomain-like"/>
    <property type="match status" value="1"/>
</dbReference>
<dbReference type="PANTHER" id="PTHR32071">
    <property type="entry name" value="TRANSCRIPTIONAL REGULATORY PROTEIN"/>
    <property type="match status" value="1"/>
</dbReference>
<feature type="domain" description="Sigma-54 factor interaction" evidence="6">
    <location>
        <begin position="139"/>
        <end position="368"/>
    </location>
</feature>
<evidence type="ECO:0000256" key="4">
    <source>
        <dbReference type="ARBA" id="ARBA00023125"/>
    </source>
</evidence>
<protein>
    <submittedName>
        <fullName evidence="8">Sigma-54-dependent Fis family transcriptional regulator</fullName>
    </submittedName>
    <submittedName>
        <fullName evidence="7">Transcriptional regulatory protein ZraR</fullName>
    </submittedName>
</protein>
<dbReference type="CDD" id="cd00009">
    <property type="entry name" value="AAA"/>
    <property type="match status" value="1"/>
</dbReference>
<dbReference type="InterPro" id="IPR027417">
    <property type="entry name" value="P-loop_NTPase"/>
</dbReference>
<dbReference type="InterPro" id="IPR045343">
    <property type="entry name" value="VpsR"/>
</dbReference>
<dbReference type="PRINTS" id="PR01590">
    <property type="entry name" value="HTHFIS"/>
</dbReference>
<dbReference type="eggNOG" id="COG2204">
    <property type="taxonomic scope" value="Bacteria"/>
</dbReference>
<dbReference type="EMBL" id="CVVU01000155">
    <property type="protein sequence ID" value="CRO75245.1"/>
    <property type="molecule type" value="Genomic_DNA"/>
</dbReference>
<reference evidence="9" key="1">
    <citation type="submission" date="2015-06" db="EMBL/GenBank/DDBJ databases">
        <authorList>
            <person name="Radhakrishnan Rajesh"/>
            <person name="Underwood Anthony"/>
            <person name="Al-Shahib Ali"/>
        </authorList>
    </citation>
    <scope>NUCLEOTIDE SEQUENCE [LARGE SCALE GENOMIC DNA]</scope>
    <source>
        <strain evidence="9">P19_London_7_VIM_2_05_10</strain>
    </source>
</reference>
<dbReference type="InterPro" id="IPR058031">
    <property type="entry name" value="AAA_lid_NorR"/>
</dbReference>
<evidence type="ECO:0000259" key="6">
    <source>
        <dbReference type="PROSITE" id="PS50045"/>
    </source>
</evidence>
<dbReference type="Pfam" id="PF02954">
    <property type="entry name" value="HTH_8"/>
    <property type="match status" value="1"/>
</dbReference>
<keyword evidence="4" id="KW-0238">DNA-binding</keyword>
<keyword evidence="1" id="KW-0547">Nucleotide-binding</keyword>
<dbReference type="FunFam" id="3.40.50.300:FF:000006">
    <property type="entry name" value="DNA-binding transcriptional regulator NtrC"/>
    <property type="match status" value="1"/>
</dbReference>
<evidence type="ECO:0000256" key="3">
    <source>
        <dbReference type="ARBA" id="ARBA00023015"/>
    </source>
</evidence>
<dbReference type="GO" id="GO:0043565">
    <property type="term" value="F:sequence-specific DNA binding"/>
    <property type="evidence" value="ECO:0007669"/>
    <property type="project" value="InterPro"/>
</dbReference>
<dbReference type="SMART" id="SM00382">
    <property type="entry name" value="AAA"/>
    <property type="match status" value="1"/>
</dbReference>
<gene>
    <name evidence="7" type="primary">zraR_3</name>
    <name evidence="8" type="ORF">IPC1295_28690</name>
    <name evidence="7" type="ORF">PAERUG_P19_London_7_VIM_2_05_10_02434</name>
</gene>
<evidence type="ECO:0000256" key="5">
    <source>
        <dbReference type="ARBA" id="ARBA00023163"/>
    </source>
</evidence>
<dbReference type="EMBL" id="NSNE01000023">
    <property type="protein sequence ID" value="RPM05865.1"/>
    <property type="molecule type" value="Genomic_DNA"/>
</dbReference>
<sequence>MPDASNLRRLLVVDPCDDCRRLLPGLREAGWAVDSCALETARERACDVGLLRLRPFHLERPETVKDLISRSGTEWIAVLSPDTLPVNGVGDFVCEWFFDFHTLPFDMARVQVTLGRAFGMARLRGRGTVPGDAEGEHELLGESLAVRDLRRLLAKLAPTDSPVLIRGESGTGKELVARTLHRQSRRADRPFVAINCGAIPEHLIQSELFGHEKGAFTGAHQRKVGRIEAADGGTLFLDEIGDLPLELQANLLRFLQEQQIERVGGSRPVEVDVRVLAATHVDLEAAIDAGTFREDLYYRLNVLQVGTAPLRERSEDLPLLAQHFSRLYSLETGRRPRRFSEDALAAMAMHAWPGNVRELANRVRRGLVLAEGKQIEAQDLGLECARGDGPPLSSLEVYKLCAERQAMCDALARYGDNLSVAARMLGVSRPTFYRLLHKHRLR</sequence>
<dbReference type="PROSITE" id="PS00676">
    <property type="entry name" value="SIGMA54_INTERACT_2"/>
    <property type="match status" value="1"/>
</dbReference>
<comment type="caution">
    <text evidence="7">The sequence shown here is derived from an EMBL/GenBank/DDBJ whole genome shotgun (WGS) entry which is preliminary data.</text>
</comment>
<dbReference type="InterPro" id="IPR025662">
    <property type="entry name" value="Sigma_54_int_dom_ATP-bd_1"/>
</dbReference>
<evidence type="ECO:0000313" key="10">
    <source>
        <dbReference type="Proteomes" id="UP000284767"/>
    </source>
</evidence>
<dbReference type="InterPro" id="IPR009057">
    <property type="entry name" value="Homeodomain-like_sf"/>
</dbReference>
<dbReference type="SUPFAM" id="SSF46689">
    <property type="entry name" value="Homeodomain-like"/>
    <property type="match status" value="1"/>
</dbReference>
<dbReference type="InterPro" id="IPR002197">
    <property type="entry name" value="HTH_Fis"/>
</dbReference>
<dbReference type="Pfam" id="PF20161">
    <property type="entry name" value="VpsR"/>
    <property type="match status" value="1"/>
</dbReference>
<dbReference type="InterPro" id="IPR025943">
    <property type="entry name" value="Sigma_54_int_dom_ATP-bd_2"/>
</dbReference>
<dbReference type="InterPro" id="IPR025944">
    <property type="entry name" value="Sigma_54_int_dom_CS"/>
</dbReference>
<evidence type="ECO:0000256" key="1">
    <source>
        <dbReference type="ARBA" id="ARBA00022741"/>
    </source>
</evidence>
<reference evidence="8 10" key="4">
    <citation type="submission" date="2019-01" db="EMBL/GenBank/DDBJ databases">
        <title>The Pseudomonas aeruginosa pan-genome provides new insights on its population structure, horizontal gene transfer and pathogenicity.</title>
        <authorList>
            <person name="Freschi L."/>
            <person name="Vincent A.T."/>
            <person name="Jeukens J."/>
            <person name="Emond-Rheault J.-G."/>
            <person name="Kukavica-Ibrulj I."/>
            <person name="Dupont M.-J."/>
            <person name="Charette S.J."/>
            <person name="Boyle B."/>
            <person name="Levesque R.C."/>
        </authorList>
    </citation>
    <scope>NUCLEOTIDE SEQUENCE [LARGE SCALE GENOMIC DNA]</scope>
    <source>
        <strain evidence="8 10">PA-W36</strain>
    </source>
</reference>